<gene>
    <name evidence="1" type="ORF">GCM10010971_30920</name>
</gene>
<sequence length="107" mass="11634">MPFKIGKVCQLVDLAGKFLDIVFTESALSRSMKQTDIFGWKRFADCKQHHAAWRAPALPGGSINTLVDGREGLRGVIGHGLALKKPWRNSGVGPLYVGRNSAARCAL</sequence>
<protein>
    <submittedName>
        <fullName evidence="1">Uncharacterized protein</fullName>
    </submittedName>
</protein>
<organism evidence="1 2">
    <name type="scientific">Silvimonas amylolytica</name>
    <dbReference type="NCBI Taxonomy" id="449663"/>
    <lineage>
        <taxon>Bacteria</taxon>
        <taxon>Pseudomonadati</taxon>
        <taxon>Pseudomonadota</taxon>
        <taxon>Betaproteobacteria</taxon>
        <taxon>Neisseriales</taxon>
        <taxon>Chitinibacteraceae</taxon>
        <taxon>Silvimonas</taxon>
    </lineage>
</organism>
<name>A0ABQ2PPQ5_9NEIS</name>
<keyword evidence="2" id="KW-1185">Reference proteome</keyword>
<evidence type="ECO:0000313" key="2">
    <source>
        <dbReference type="Proteomes" id="UP000621859"/>
    </source>
</evidence>
<proteinExistence type="predicted"/>
<dbReference type="Proteomes" id="UP000621859">
    <property type="component" value="Unassembled WGS sequence"/>
</dbReference>
<reference evidence="2" key="1">
    <citation type="journal article" date="2019" name="Int. J. Syst. Evol. Microbiol.">
        <title>The Global Catalogue of Microorganisms (GCM) 10K type strain sequencing project: providing services to taxonomists for standard genome sequencing and annotation.</title>
        <authorList>
            <consortium name="The Broad Institute Genomics Platform"/>
            <consortium name="The Broad Institute Genome Sequencing Center for Infectious Disease"/>
            <person name="Wu L."/>
            <person name="Ma J."/>
        </authorList>
    </citation>
    <scope>NUCLEOTIDE SEQUENCE [LARGE SCALE GENOMIC DNA]</scope>
    <source>
        <strain evidence="2">CGMCC 1.8860</strain>
    </source>
</reference>
<accession>A0ABQ2PPQ5</accession>
<dbReference type="EMBL" id="BMLY01000005">
    <property type="protein sequence ID" value="GGP27273.1"/>
    <property type="molecule type" value="Genomic_DNA"/>
</dbReference>
<evidence type="ECO:0000313" key="1">
    <source>
        <dbReference type="EMBL" id="GGP27273.1"/>
    </source>
</evidence>
<comment type="caution">
    <text evidence="1">The sequence shown here is derived from an EMBL/GenBank/DDBJ whole genome shotgun (WGS) entry which is preliminary data.</text>
</comment>